<dbReference type="InterPro" id="IPR029058">
    <property type="entry name" value="AB_hydrolase_fold"/>
</dbReference>
<evidence type="ECO:0000259" key="1">
    <source>
        <dbReference type="Pfam" id="PF00326"/>
    </source>
</evidence>
<dbReference type="SUPFAM" id="SSF53474">
    <property type="entry name" value="alpha/beta-Hydrolases"/>
    <property type="match status" value="1"/>
</dbReference>
<organism evidence="2 3">
    <name type="scientific">Sistotremastrum niveocremeum HHB9708</name>
    <dbReference type="NCBI Taxonomy" id="1314777"/>
    <lineage>
        <taxon>Eukaryota</taxon>
        <taxon>Fungi</taxon>
        <taxon>Dikarya</taxon>
        <taxon>Basidiomycota</taxon>
        <taxon>Agaricomycotina</taxon>
        <taxon>Agaricomycetes</taxon>
        <taxon>Sistotremastrales</taxon>
        <taxon>Sistotremastraceae</taxon>
        <taxon>Sertulicium</taxon>
        <taxon>Sertulicium niveocremeum</taxon>
    </lineage>
</organism>
<sequence>MPSKTAPYGTWSSPITADLLTQKAIQISESLVDAEPLSGTTGIYHVEGRPSEGGRAVLVDSIVGKDVFGKTYASRTGVQEYGGASSFVYKGVVYFSNISDGRVYQIASPGAEPIAVTPENENYRYADLSAHPQQSHLLVAILEDHTKPLPADVVTSLVIINTKTKSLTTLASGADFYSSATFSPDGKHVSWIQWWHPDMPWEGAELIVAPVKASADTISLESSVPSPVAGHKQTEVAQQPTWISNDTILFLSDVSGFLNPFVYTIGSSPKAVLKKPIDEDFGEPAWQLGGSSFAVLPGNHIAAVSIRGGRANLNLIDLSSGAIVDLITPYVEIRGIRTVANSSTVVFIGMKSDEALSYVSLDIDVGAKTANAKTLKATSNIASTLPSGIVSVAKPYTFKNPTVHVVFYPPTNPEYVGPTDEKPPVVVHIHGGPTGRTPSGLTWTTQYFTSRGYAWLDVNYGGSSGYGRQYIERLAGQWGVVDVDDTVEAVKQLAKENLIDPARAFIRGGSAGGYTVLASLVKYPTFFAAGTSSYGVSDLKLLSEDTHKFESRYLDKLVGGTYQEKPELYEERSPVHHAEKIESPLLILQGSIDKVVPPSQAEAILEKIEKNHGKVKYIVFEGEGHGWRKAENIKRSLEEELAWYHEVVVAGK</sequence>
<dbReference type="STRING" id="1314777.A0A164VDU8"/>
<dbReference type="Gene3D" id="2.120.10.30">
    <property type="entry name" value="TolB, C-terminal domain"/>
    <property type="match status" value="1"/>
</dbReference>
<gene>
    <name evidence="2" type="ORF">SISNIDRAFT_453784</name>
</gene>
<keyword evidence="3" id="KW-1185">Reference proteome</keyword>
<dbReference type="InterPro" id="IPR050585">
    <property type="entry name" value="Xaa-Pro_dipeptidyl-ppase/CocE"/>
</dbReference>
<dbReference type="GO" id="GO:0008236">
    <property type="term" value="F:serine-type peptidase activity"/>
    <property type="evidence" value="ECO:0007669"/>
    <property type="project" value="InterPro"/>
</dbReference>
<accession>A0A164VDU8</accession>
<feature type="domain" description="Peptidase S9 prolyl oligopeptidase catalytic" evidence="1">
    <location>
        <begin position="442"/>
        <end position="647"/>
    </location>
</feature>
<evidence type="ECO:0000313" key="2">
    <source>
        <dbReference type="EMBL" id="KZS94068.1"/>
    </source>
</evidence>
<proteinExistence type="predicted"/>
<dbReference type="AlphaFoldDB" id="A0A164VDU8"/>
<dbReference type="OrthoDB" id="43744at2759"/>
<dbReference type="InterPro" id="IPR011042">
    <property type="entry name" value="6-blade_b-propeller_TolB-like"/>
</dbReference>
<dbReference type="EMBL" id="KV419405">
    <property type="protein sequence ID" value="KZS94068.1"/>
    <property type="molecule type" value="Genomic_DNA"/>
</dbReference>
<dbReference type="GO" id="GO:0006508">
    <property type="term" value="P:proteolysis"/>
    <property type="evidence" value="ECO:0007669"/>
    <property type="project" value="InterPro"/>
</dbReference>
<dbReference type="InterPro" id="IPR001375">
    <property type="entry name" value="Peptidase_S9_cat"/>
</dbReference>
<evidence type="ECO:0000313" key="3">
    <source>
        <dbReference type="Proteomes" id="UP000076722"/>
    </source>
</evidence>
<dbReference type="SUPFAM" id="SSF82171">
    <property type="entry name" value="DPP6 N-terminal domain-like"/>
    <property type="match status" value="1"/>
</dbReference>
<dbReference type="Proteomes" id="UP000076722">
    <property type="component" value="Unassembled WGS sequence"/>
</dbReference>
<dbReference type="Gene3D" id="3.40.50.1820">
    <property type="entry name" value="alpha/beta hydrolase"/>
    <property type="match status" value="1"/>
</dbReference>
<dbReference type="PANTHER" id="PTHR43056">
    <property type="entry name" value="PEPTIDASE S9 PROLYL OLIGOPEPTIDASE"/>
    <property type="match status" value="1"/>
</dbReference>
<reference evidence="2 3" key="1">
    <citation type="journal article" date="2016" name="Mol. Biol. Evol.">
        <title>Comparative Genomics of Early-Diverging Mushroom-Forming Fungi Provides Insights into the Origins of Lignocellulose Decay Capabilities.</title>
        <authorList>
            <person name="Nagy L.G."/>
            <person name="Riley R."/>
            <person name="Tritt A."/>
            <person name="Adam C."/>
            <person name="Daum C."/>
            <person name="Floudas D."/>
            <person name="Sun H."/>
            <person name="Yadav J.S."/>
            <person name="Pangilinan J."/>
            <person name="Larsson K.H."/>
            <person name="Matsuura K."/>
            <person name="Barry K."/>
            <person name="Labutti K."/>
            <person name="Kuo R."/>
            <person name="Ohm R.A."/>
            <person name="Bhattacharya S.S."/>
            <person name="Shirouzu T."/>
            <person name="Yoshinaga Y."/>
            <person name="Martin F.M."/>
            <person name="Grigoriev I.V."/>
            <person name="Hibbett D.S."/>
        </authorList>
    </citation>
    <scope>NUCLEOTIDE SEQUENCE [LARGE SCALE GENOMIC DNA]</scope>
    <source>
        <strain evidence="2 3">HHB9708</strain>
    </source>
</reference>
<dbReference type="Pfam" id="PF00326">
    <property type="entry name" value="Peptidase_S9"/>
    <property type="match status" value="1"/>
</dbReference>
<keyword evidence="2" id="KW-0378">Hydrolase</keyword>
<name>A0A164VDU8_9AGAM</name>
<dbReference type="PANTHER" id="PTHR43056:SF5">
    <property type="entry name" value="PEPTIDASE S9 PROLYL OLIGOPEPTIDASE CATALYTIC DOMAIN-CONTAINING PROTEIN"/>
    <property type="match status" value="1"/>
</dbReference>
<protein>
    <submittedName>
        <fullName evidence="2">Alpha/beta-hydrolase</fullName>
    </submittedName>
</protein>